<dbReference type="InterPro" id="IPR012349">
    <property type="entry name" value="Split_barrel_FMN-bd"/>
</dbReference>
<dbReference type="PANTHER" id="PTHR30466:SF1">
    <property type="entry name" value="FMN REDUCTASE (NADH) RUTF"/>
    <property type="match status" value="1"/>
</dbReference>
<keyword evidence="4" id="KW-1185">Reference proteome</keyword>
<evidence type="ECO:0000313" key="3">
    <source>
        <dbReference type="EMBL" id="MFD1382444.1"/>
    </source>
</evidence>
<proteinExistence type="predicted"/>
<dbReference type="Gene3D" id="2.30.110.10">
    <property type="entry name" value="Electron Transport, Fmn-binding Protein, Chain A"/>
    <property type="match status" value="1"/>
</dbReference>
<dbReference type="PANTHER" id="PTHR30466">
    <property type="entry name" value="FLAVIN REDUCTASE"/>
    <property type="match status" value="1"/>
</dbReference>
<keyword evidence="1" id="KW-0560">Oxidoreductase</keyword>
<dbReference type="InterPro" id="IPR050268">
    <property type="entry name" value="NADH-dep_flavin_reductase"/>
</dbReference>
<comment type="caution">
    <text evidence="3">The sequence shown here is derived from an EMBL/GenBank/DDBJ whole genome shotgun (WGS) entry which is preliminary data.</text>
</comment>
<dbReference type="Proteomes" id="UP001597059">
    <property type="component" value="Unassembled WGS sequence"/>
</dbReference>
<evidence type="ECO:0000313" key="4">
    <source>
        <dbReference type="Proteomes" id="UP001597059"/>
    </source>
</evidence>
<evidence type="ECO:0000256" key="1">
    <source>
        <dbReference type="ARBA" id="ARBA00023002"/>
    </source>
</evidence>
<evidence type="ECO:0000259" key="2">
    <source>
        <dbReference type="SMART" id="SM00903"/>
    </source>
</evidence>
<organism evidence="3 4">
    <name type="scientific">Rhodanobacter aciditrophus</name>
    <dbReference type="NCBI Taxonomy" id="1623218"/>
    <lineage>
        <taxon>Bacteria</taxon>
        <taxon>Pseudomonadati</taxon>
        <taxon>Pseudomonadota</taxon>
        <taxon>Gammaproteobacteria</taxon>
        <taxon>Lysobacterales</taxon>
        <taxon>Rhodanobacteraceae</taxon>
        <taxon>Rhodanobacter</taxon>
    </lineage>
</organism>
<protein>
    <submittedName>
        <fullName evidence="3">Flavin reductase</fullName>
    </submittedName>
</protein>
<accession>A0ABW4AYZ0</accession>
<dbReference type="SUPFAM" id="SSF50475">
    <property type="entry name" value="FMN-binding split barrel"/>
    <property type="match status" value="1"/>
</dbReference>
<dbReference type="RefSeq" id="WP_377365437.1">
    <property type="nucleotide sequence ID" value="NZ_JBHTMN010000004.1"/>
</dbReference>
<dbReference type="SMART" id="SM00903">
    <property type="entry name" value="Flavin_Reduct"/>
    <property type="match status" value="1"/>
</dbReference>
<name>A0ABW4AYZ0_9GAMM</name>
<dbReference type="Pfam" id="PF01613">
    <property type="entry name" value="Flavin_Reduct"/>
    <property type="match status" value="1"/>
</dbReference>
<gene>
    <name evidence="3" type="ORF">ACFQ45_03650</name>
</gene>
<feature type="domain" description="Flavin reductase like" evidence="2">
    <location>
        <begin position="46"/>
        <end position="191"/>
    </location>
</feature>
<dbReference type="InterPro" id="IPR002563">
    <property type="entry name" value="Flavin_Rdtase-like_dom"/>
</dbReference>
<sequence>MSDSATYSKPHFKESTTAQRESAVNAFAFDPSLKGEDVSKLFREGMSRLGASVNVITTMTDGGPVGFTATAVTSVTDTPPTLLVCLNRSSSVYSAFDQAEHLCVNVLGAGQDEVSGTFASKLSQAERFAQTQWQPMVTGAPSLTASATVFDCRIASRNTVGTHEVFFCEVVAVGLAEAATNLVYFNRKYQSLS</sequence>
<reference evidence="4" key="1">
    <citation type="journal article" date="2019" name="Int. J. Syst. Evol. Microbiol.">
        <title>The Global Catalogue of Microorganisms (GCM) 10K type strain sequencing project: providing services to taxonomists for standard genome sequencing and annotation.</title>
        <authorList>
            <consortium name="The Broad Institute Genomics Platform"/>
            <consortium name="The Broad Institute Genome Sequencing Center for Infectious Disease"/>
            <person name="Wu L."/>
            <person name="Ma J."/>
        </authorList>
    </citation>
    <scope>NUCLEOTIDE SEQUENCE [LARGE SCALE GENOMIC DNA]</scope>
    <source>
        <strain evidence="4">JCM 30774</strain>
    </source>
</reference>
<dbReference type="EMBL" id="JBHTMN010000004">
    <property type="protein sequence ID" value="MFD1382444.1"/>
    <property type="molecule type" value="Genomic_DNA"/>
</dbReference>